<evidence type="ECO:0000256" key="8">
    <source>
        <dbReference type="HAMAP-Rule" id="MF_01152"/>
    </source>
</evidence>
<dbReference type="SUPFAM" id="SSF46565">
    <property type="entry name" value="Chaperone J-domain"/>
    <property type="match status" value="1"/>
</dbReference>
<feature type="repeat" description="CXXCXGXG motif" evidence="8">
    <location>
        <begin position="197"/>
        <end position="204"/>
    </location>
</feature>
<dbReference type="PROSITE" id="PS50076">
    <property type="entry name" value="DNAJ_2"/>
    <property type="match status" value="1"/>
</dbReference>
<organism evidence="12 13">
    <name type="scientific">Candidatus Giovannonibacteria bacterium GW2011_GWA1_44_29</name>
    <dbReference type="NCBI Taxonomy" id="1618646"/>
    <lineage>
        <taxon>Bacteria</taxon>
        <taxon>Candidatus Giovannoniibacteriota</taxon>
    </lineage>
</organism>
<keyword evidence="3 8" id="KW-0863">Zinc-finger</keyword>
<dbReference type="InterPro" id="IPR002939">
    <property type="entry name" value="DnaJ_C"/>
</dbReference>
<dbReference type="InterPro" id="IPR018253">
    <property type="entry name" value="DnaJ_domain_CS"/>
</dbReference>
<comment type="subunit">
    <text evidence="8">Homodimer.</text>
</comment>
<dbReference type="GO" id="GO:0008270">
    <property type="term" value="F:zinc ion binding"/>
    <property type="evidence" value="ECO:0007669"/>
    <property type="project" value="UniProtKB-UniRule"/>
</dbReference>
<dbReference type="Pfam" id="PF00684">
    <property type="entry name" value="DnaJ_CXXCXGXG"/>
    <property type="match status" value="1"/>
</dbReference>
<dbReference type="InterPro" id="IPR036410">
    <property type="entry name" value="HSP_DnaJ_Cys-rich_dom_sf"/>
</dbReference>
<dbReference type="Pfam" id="PF00226">
    <property type="entry name" value="DnaJ"/>
    <property type="match status" value="1"/>
</dbReference>
<dbReference type="PROSITE" id="PS51188">
    <property type="entry name" value="ZF_CR"/>
    <property type="match status" value="1"/>
</dbReference>
<dbReference type="GO" id="GO:0031072">
    <property type="term" value="F:heat shock protein binding"/>
    <property type="evidence" value="ECO:0007669"/>
    <property type="project" value="InterPro"/>
</dbReference>
<dbReference type="PANTHER" id="PTHR43096">
    <property type="entry name" value="DNAJ HOMOLOG 1, MITOCHONDRIAL-RELATED"/>
    <property type="match status" value="1"/>
</dbReference>
<evidence type="ECO:0000256" key="2">
    <source>
        <dbReference type="ARBA" id="ARBA00022737"/>
    </source>
</evidence>
<dbReference type="Gene3D" id="1.10.287.110">
    <property type="entry name" value="DnaJ domain"/>
    <property type="match status" value="1"/>
</dbReference>
<evidence type="ECO:0000256" key="3">
    <source>
        <dbReference type="ARBA" id="ARBA00022771"/>
    </source>
</evidence>
<dbReference type="InterPro" id="IPR036869">
    <property type="entry name" value="J_dom_sf"/>
</dbReference>
<dbReference type="PRINTS" id="PR00625">
    <property type="entry name" value="JDOMAIN"/>
</dbReference>
<dbReference type="GO" id="GO:0051082">
    <property type="term" value="F:unfolded protein binding"/>
    <property type="evidence" value="ECO:0007669"/>
    <property type="project" value="UniProtKB-UniRule"/>
</dbReference>
<protein>
    <recommendedName>
        <fullName evidence="7 8">Chaperone protein DnaJ</fullName>
    </recommendedName>
</protein>
<dbReference type="CDD" id="cd10719">
    <property type="entry name" value="DnaJ_zf"/>
    <property type="match status" value="1"/>
</dbReference>
<proteinExistence type="inferred from homology"/>
<dbReference type="EMBL" id="LCIV01000004">
    <property type="protein sequence ID" value="KKT63938.1"/>
    <property type="molecule type" value="Genomic_DNA"/>
</dbReference>
<comment type="function">
    <text evidence="8">Participates actively in the response to hyperosmotic and heat shock by preventing the aggregation of stress-denatured proteins and by disaggregating proteins, also in an autonomous, DnaK-independent fashion. Unfolded proteins bind initially to DnaJ; upon interaction with the DnaJ-bound protein, DnaK hydrolyzes its bound ATP, resulting in the formation of a stable complex. GrpE releases ADP from DnaK; ATP binding to DnaK triggers the release of the substrate protein, thus completing the reaction cycle. Several rounds of ATP-dependent interactions between DnaJ, DnaK and GrpE are required for fully efficient folding. Also involved, together with DnaK and GrpE, in the DNA replication of plasmids through activation of initiation proteins.</text>
</comment>
<feature type="binding site" evidence="8">
    <location>
        <position position="211"/>
    </location>
    <ligand>
        <name>Zn(2+)</name>
        <dbReference type="ChEBI" id="CHEBI:29105"/>
        <label>1</label>
    </ligand>
</feature>
<comment type="subcellular location">
    <subcellularLocation>
        <location evidence="8">Cytoplasm</location>
    </subcellularLocation>
</comment>
<dbReference type="SMART" id="SM00271">
    <property type="entry name" value="DnaJ"/>
    <property type="match status" value="1"/>
</dbReference>
<dbReference type="Proteomes" id="UP000034652">
    <property type="component" value="Unassembled WGS sequence"/>
</dbReference>
<dbReference type="InterPro" id="IPR001305">
    <property type="entry name" value="HSP_DnaJ_Cys-rich_dom"/>
</dbReference>
<dbReference type="FunFam" id="2.10.230.10:FF:000002">
    <property type="entry name" value="Molecular chaperone DnaJ"/>
    <property type="match status" value="1"/>
</dbReference>
<dbReference type="GO" id="GO:0005737">
    <property type="term" value="C:cytoplasm"/>
    <property type="evidence" value="ECO:0007669"/>
    <property type="project" value="UniProtKB-SubCell"/>
</dbReference>
<feature type="repeat" description="CXXCXGXG motif" evidence="8">
    <location>
        <begin position="154"/>
        <end position="161"/>
    </location>
</feature>
<dbReference type="GO" id="GO:0042026">
    <property type="term" value="P:protein refolding"/>
    <property type="evidence" value="ECO:0007669"/>
    <property type="project" value="TreeGrafter"/>
</dbReference>
<feature type="binding site" evidence="8">
    <location>
        <position position="157"/>
    </location>
    <ligand>
        <name>Zn(2+)</name>
        <dbReference type="ChEBI" id="CHEBI:29105"/>
        <label>1</label>
    </ligand>
</feature>
<comment type="cofactor">
    <cofactor evidence="8">
        <name>Zn(2+)</name>
        <dbReference type="ChEBI" id="CHEBI:29105"/>
    </cofactor>
    <text evidence="8">Binds 2 Zn(2+) ions per monomer.</text>
</comment>
<evidence type="ECO:0000256" key="7">
    <source>
        <dbReference type="ARBA" id="ARBA00067609"/>
    </source>
</evidence>
<keyword evidence="5 8" id="KW-0143">Chaperone</keyword>
<dbReference type="NCBIfam" id="TIGR02349">
    <property type="entry name" value="DnaJ_bact"/>
    <property type="match status" value="1"/>
</dbReference>
<evidence type="ECO:0000259" key="10">
    <source>
        <dbReference type="PROSITE" id="PS50076"/>
    </source>
</evidence>
<dbReference type="STRING" id="1618646.UW57_C0004G0048"/>
<feature type="repeat" description="CXXCXGXG motif" evidence="8">
    <location>
        <begin position="211"/>
        <end position="218"/>
    </location>
</feature>
<keyword evidence="8" id="KW-0963">Cytoplasm</keyword>
<comment type="domain">
    <text evidence="8">The J domain is necessary and sufficient to stimulate DnaK ATPase activity. Zinc center 1 plays an important role in the autonomous, DnaK-independent chaperone activity of DnaJ. Zinc center 2 is essential for interaction with DnaK and for DnaJ activity.</text>
</comment>
<evidence type="ECO:0000256" key="5">
    <source>
        <dbReference type="ARBA" id="ARBA00023186"/>
    </source>
</evidence>
<evidence type="ECO:0000256" key="6">
    <source>
        <dbReference type="ARBA" id="ARBA00061004"/>
    </source>
</evidence>
<feature type="binding site" evidence="8">
    <location>
        <position position="214"/>
    </location>
    <ligand>
        <name>Zn(2+)</name>
        <dbReference type="ChEBI" id="CHEBI:29105"/>
        <label>1</label>
    </ligand>
</feature>
<dbReference type="PANTHER" id="PTHR43096:SF10">
    <property type="entry name" value="CHAPERONE PROTEIN DNAJ A6, CHLOROPLASTIC"/>
    <property type="match status" value="1"/>
</dbReference>
<dbReference type="GO" id="GO:0005524">
    <property type="term" value="F:ATP binding"/>
    <property type="evidence" value="ECO:0007669"/>
    <property type="project" value="InterPro"/>
</dbReference>
<evidence type="ECO:0000259" key="11">
    <source>
        <dbReference type="PROSITE" id="PS51188"/>
    </source>
</evidence>
<accession>A0A0G1IY72</accession>
<evidence type="ECO:0000313" key="12">
    <source>
        <dbReference type="EMBL" id="KKT63938.1"/>
    </source>
</evidence>
<evidence type="ECO:0000256" key="4">
    <source>
        <dbReference type="ARBA" id="ARBA00022833"/>
    </source>
</evidence>
<evidence type="ECO:0000313" key="13">
    <source>
        <dbReference type="Proteomes" id="UP000034652"/>
    </source>
</evidence>
<comment type="similarity">
    <text evidence="6 8">Belongs to the DnaJ family.</text>
</comment>
<keyword evidence="2 8" id="KW-0677">Repeat</keyword>
<dbReference type="InterPro" id="IPR001623">
    <property type="entry name" value="DnaJ_domain"/>
</dbReference>
<feature type="binding site" evidence="8">
    <location>
        <position position="200"/>
    </location>
    <ligand>
        <name>Zn(2+)</name>
        <dbReference type="ChEBI" id="CHEBI:29105"/>
        <label>2</label>
    </ligand>
</feature>
<keyword evidence="1 8" id="KW-0479">Metal-binding</keyword>
<feature type="repeat" description="CXXCXGXG motif" evidence="8">
    <location>
        <begin position="171"/>
        <end position="178"/>
    </location>
</feature>
<dbReference type="Pfam" id="PF01556">
    <property type="entry name" value="DnaJ_C"/>
    <property type="match status" value="1"/>
</dbReference>
<comment type="caution">
    <text evidence="12">The sequence shown here is derived from an EMBL/GenBank/DDBJ whole genome shotgun (WGS) entry which is preliminary data.</text>
</comment>
<keyword evidence="8" id="KW-0346">Stress response</keyword>
<dbReference type="CDD" id="cd10747">
    <property type="entry name" value="DnaJ_C"/>
    <property type="match status" value="1"/>
</dbReference>
<dbReference type="PATRIC" id="fig|1618646.3.peg.386"/>
<feature type="binding site" evidence="8">
    <location>
        <position position="197"/>
    </location>
    <ligand>
        <name>Zn(2+)</name>
        <dbReference type="ChEBI" id="CHEBI:29105"/>
        <label>2</label>
    </ligand>
</feature>
<dbReference type="SUPFAM" id="SSF49493">
    <property type="entry name" value="HSP40/DnaJ peptide-binding domain"/>
    <property type="match status" value="2"/>
</dbReference>
<keyword evidence="4 8" id="KW-0862">Zinc</keyword>
<dbReference type="SUPFAM" id="SSF57938">
    <property type="entry name" value="DnaJ/Hsp40 cysteine-rich domain"/>
    <property type="match status" value="1"/>
</dbReference>
<dbReference type="HAMAP" id="MF_01152">
    <property type="entry name" value="DnaJ"/>
    <property type="match status" value="1"/>
</dbReference>
<dbReference type="InterPro" id="IPR008971">
    <property type="entry name" value="HSP40/DnaJ_pept-bd"/>
</dbReference>
<feature type="zinc finger region" description="CR-type" evidence="9">
    <location>
        <begin position="141"/>
        <end position="223"/>
    </location>
</feature>
<evidence type="ECO:0000256" key="9">
    <source>
        <dbReference type="PROSITE-ProRule" id="PRU00546"/>
    </source>
</evidence>
<dbReference type="Gene3D" id="2.10.230.10">
    <property type="entry name" value="Heat shock protein DnaJ, cysteine-rich domain"/>
    <property type="match status" value="1"/>
</dbReference>
<name>A0A0G1IY72_9BACT</name>
<feature type="domain" description="J" evidence="10">
    <location>
        <begin position="4"/>
        <end position="66"/>
    </location>
</feature>
<gene>
    <name evidence="8" type="primary">dnaJ</name>
    <name evidence="12" type="ORF">UW57_C0004G0048</name>
</gene>
<reference evidence="12 13" key="1">
    <citation type="journal article" date="2015" name="Nature">
        <title>rRNA introns, odd ribosomes, and small enigmatic genomes across a large radiation of phyla.</title>
        <authorList>
            <person name="Brown C.T."/>
            <person name="Hug L.A."/>
            <person name="Thomas B.C."/>
            <person name="Sharon I."/>
            <person name="Castelle C.J."/>
            <person name="Singh A."/>
            <person name="Wilkins M.J."/>
            <person name="Williams K.H."/>
            <person name="Banfield J.F."/>
        </authorList>
    </citation>
    <scope>NUCLEOTIDE SEQUENCE [LARGE SCALE GENOMIC DNA]</scope>
</reference>
<evidence type="ECO:0000256" key="1">
    <source>
        <dbReference type="ARBA" id="ARBA00022723"/>
    </source>
</evidence>
<feature type="binding site" evidence="8">
    <location>
        <position position="171"/>
    </location>
    <ligand>
        <name>Zn(2+)</name>
        <dbReference type="ChEBI" id="CHEBI:29105"/>
        <label>2</label>
    </ligand>
</feature>
<dbReference type="GO" id="GO:0006260">
    <property type="term" value="P:DNA replication"/>
    <property type="evidence" value="ECO:0007669"/>
    <property type="project" value="UniProtKB-KW"/>
</dbReference>
<dbReference type="InterPro" id="IPR012724">
    <property type="entry name" value="DnaJ"/>
</dbReference>
<keyword evidence="8" id="KW-0235">DNA replication</keyword>
<feature type="domain" description="CR-type" evidence="11">
    <location>
        <begin position="141"/>
        <end position="223"/>
    </location>
</feature>
<dbReference type="PROSITE" id="PS00636">
    <property type="entry name" value="DNAJ_1"/>
    <property type="match status" value="1"/>
</dbReference>
<dbReference type="GO" id="GO:0009408">
    <property type="term" value="P:response to heat"/>
    <property type="evidence" value="ECO:0007669"/>
    <property type="project" value="InterPro"/>
</dbReference>
<sequence>MSKDYYEILGVRKNASQEEVKRAYRKLAHQHHPDKKSGDEKKFKEINEAYQILGDEQKRQQYDQFGKTFSGQGTQSGFEGFDFSGFEGFSGQGGFGADLGDIFEDILGGFGGFERGGRRKQSRGSDISLGIDVSFKESVFGGRRSVVIEKSKKCEICKGSGAEPESSLKKCQTCGGTGTVRETRRSLFGSFTALSECSHCRGRGEVPEKICRHCRGSGIFKKSETIDINIPAGIRDGEAIKFTGAGEEIANGQAGDLYVRIRVLPHHALRREGFDILMDLYLPLTKMLLGGEEIVETLDGKLSVRIQELSKTSDILRLRQKGVPKARGNRGDLLIILHHKLPKKLSYEAKKLLLDLEKEGL</sequence>
<dbReference type="Gene3D" id="2.60.260.20">
    <property type="entry name" value="Urease metallochaperone UreE, N-terminal domain"/>
    <property type="match status" value="2"/>
</dbReference>
<feature type="binding site" evidence="8">
    <location>
        <position position="174"/>
    </location>
    <ligand>
        <name>Zn(2+)</name>
        <dbReference type="ChEBI" id="CHEBI:29105"/>
        <label>2</label>
    </ligand>
</feature>
<dbReference type="CDD" id="cd06257">
    <property type="entry name" value="DnaJ"/>
    <property type="match status" value="1"/>
</dbReference>
<feature type="binding site" evidence="8">
    <location>
        <position position="154"/>
    </location>
    <ligand>
        <name>Zn(2+)</name>
        <dbReference type="ChEBI" id="CHEBI:29105"/>
        <label>1</label>
    </ligand>
</feature>
<dbReference type="AlphaFoldDB" id="A0A0G1IY72"/>